<dbReference type="NCBIfam" id="TIGR03173">
    <property type="entry name" value="pbuX"/>
    <property type="match status" value="1"/>
</dbReference>
<feature type="transmembrane region" description="Helical" evidence="9">
    <location>
        <begin position="393"/>
        <end position="412"/>
    </location>
</feature>
<evidence type="ECO:0000256" key="9">
    <source>
        <dbReference type="SAM" id="Phobius"/>
    </source>
</evidence>
<dbReference type="GO" id="GO:0042907">
    <property type="term" value="F:xanthine transmembrane transporter activity"/>
    <property type="evidence" value="ECO:0007669"/>
    <property type="project" value="TreeGrafter"/>
</dbReference>
<evidence type="ECO:0000256" key="3">
    <source>
        <dbReference type="ARBA" id="ARBA00022448"/>
    </source>
</evidence>
<evidence type="ECO:0000313" key="11">
    <source>
        <dbReference type="Proteomes" id="UP000569329"/>
    </source>
</evidence>
<dbReference type="PANTHER" id="PTHR42810:SF4">
    <property type="entry name" value="URIC ACID TRANSPORTER UACT"/>
    <property type="match status" value="1"/>
</dbReference>
<dbReference type="EMBL" id="JACGWZ010000007">
    <property type="protein sequence ID" value="MBA8826955.1"/>
    <property type="molecule type" value="Genomic_DNA"/>
</dbReference>
<feature type="transmembrane region" description="Helical" evidence="9">
    <location>
        <begin position="212"/>
        <end position="230"/>
    </location>
</feature>
<feature type="transmembrane region" description="Helical" evidence="9">
    <location>
        <begin position="64"/>
        <end position="81"/>
    </location>
</feature>
<feature type="transmembrane region" description="Helical" evidence="9">
    <location>
        <begin position="150"/>
        <end position="174"/>
    </location>
</feature>
<evidence type="ECO:0000256" key="5">
    <source>
        <dbReference type="ARBA" id="ARBA00022692"/>
    </source>
</evidence>
<evidence type="ECO:0000256" key="8">
    <source>
        <dbReference type="SAM" id="MobiDB-lite"/>
    </source>
</evidence>
<dbReference type="Proteomes" id="UP000569329">
    <property type="component" value="Unassembled WGS sequence"/>
</dbReference>
<dbReference type="NCBIfam" id="TIGR00801">
    <property type="entry name" value="ncs2"/>
    <property type="match status" value="1"/>
</dbReference>
<organism evidence="10 11">
    <name type="scientific">Halosaccharopolyspora lacisalsi</name>
    <dbReference type="NCBI Taxonomy" id="1000566"/>
    <lineage>
        <taxon>Bacteria</taxon>
        <taxon>Bacillati</taxon>
        <taxon>Actinomycetota</taxon>
        <taxon>Actinomycetes</taxon>
        <taxon>Pseudonocardiales</taxon>
        <taxon>Pseudonocardiaceae</taxon>
        <taxon>Halosaccharopolyspora</taxon>
    </lineage>
</organism>
<sequence>MALFTKRHNRGTRNGRSGAHPVDQMMPPGKLTAYGVQHIAAMYAGVAAPPLIVGQAIGLTPIKMTLLIGASLLTAGIATLLQSIGVWRIGARLPFVNGVTFASVAPMLAIVSQHGQDTSLSIIYGSVLIAGIFAFLAARYFSQLIRFFPPVVTGTAITLIGLSLFPVASGWIAGQDPEAADYASPLRIALGAGTFVLVLLLNRFLKGFLNRIALLIALVLGTLVAWPLGAVDTGTFSQAPVFNFPTPFELGAPAFNITAIISICIVMLVAMMESTADMIALGEIVERPADERTIADGLRADGAGSALSAVFGGFTCSAFAQNVGLVALTRVKSRYVVAAAGGVLIVLGLFPVLGAVVSLVPKPVLGGASLVLFGSVASSGIRTLGRAQLGDPFNALVVAGALGVGMIPIIAPEFYEHFPAAARTVLDSGISTGCIVALALNLLFNSGARRKAQLAELGEDVDEKSAEEVTMDSGEHVRPNAADLDEVGAAGQEAGPVPAPRPMQSTHTTESTQ</sequence>
<dbReference type="GO" id="GO:0005886">
    <property type="term" value="C:plasma membrane"/>
    <property type="evidence" value="ECO:0007669"/>
    <property type="project" value="UniProtKB-SubCell"/>
</dbReference>
<comment type="caution">
    <text evidence="10">The sequence shown here is derived from an EMBL/GenBank/DDBJ whole genome shotgun (WGS) entry which is preliminary data.</text>
</comment>
<feature type="transmembrane region" description="Helical" evidence="9">
    <location>
        <begin position="93"/>
        <end position="112"/>
    </location>
</feature>
<feature type="region of interest" description="Disordered" evidence="8">
    <location>
        <begin position="1"/>
        <end position="25"/>
    </location>
</feature>
<dbReference type="NCBIfam" id="NF037981">
    <property type="entry name" value="NCS2_1"/>
    <property type="match status" value="1"/>
</dbReference>
<reference evidence="10 11" key="1">
    <citation type="submission" date="2020-07" db="EMBL/GenBank/DDBJ databases">
        <title>Sequencing the genomes of 1000 actinobacteria strains.</title>
        <authorList>
            <person name="Klenk H.-P."/>
        </authorList>
    </citation>
    <scope>NUCLEOTIDE SEQUENCE [LARGE SCALE GENOMIC DNA]</scope>
    <source>
        <strain evidence="10 11">DSM 45975</strain>
    </source>
</reference>
<keyword evidence="5 9" id="KW-0812">Transmembrane</keyword>
<feature type="compositionally biased region" description="Basic residues" evidence="8">
    <location>
        <begin position="1"/>
        <end position="13"/>
    </location>
</feature>
<evidence type="ECO:0000256" key="4">
    <source>
        <dbReference type="ARBA" id="ARBA00022475"/>
    </source>
</evidence>
<dbReference type="AlphaFoldDB" id="A0A839E535"/>
<keyword evidence="3" id="KW-0813">Transport</keyword>
<feature type="transmembrane region" description="Helical" evidence="9">
    <location>
        <begin position="118"/>
        <end position="138"/>
    </location>
</feature>
<accession>A0A839E535</accession>
<keyword evidence="6 9" id="KW-1133">Transmembrane helix</keyword>
<name>A0A839E535_9PSEU</name>
<gene>
    <name evidence="10" type="ORF">FHX42_004339</name>
</gene>
<evidence type="ECO:0000256" key="7">
    <source>
        <dbReference type="ARBA" id="ARBA00023136"/>
    </source>
</evidence>
<feature type="region of interest" description="Disordered" evidence="8">
    <location>
        <begin position="463"/>
        <end position="513"/>
    </location>
</feature>
<proteinExistence type="inferred from homology"/>
<feature type="transmembrane region" description="Helical" evidence="9">
    <location>
        <begin position="335"/>
        <end position="357"/>
    </location>
</feature>
<evidence type="ECO:0000313" key="10">
    <source>
        <dbReference type="EMBL" id="MBA8826955.1"/>
    </source>
</evidence>
<keyword evidence="4" id="KW-1003">Cell membrane</keyword>
<feature type="transmembrane region" description="Helical" evidence="9">
    <location>
        <begin position="31"/>
        <end position="52"/>
    </location>
</feature>
<comment type="subcellular location">
    <subcellularLocation>
        <location evidence="1">Cell membrane</location>
        <topology evidence="1">Multi-pass membrane protein</topology>
    </subcellularLocation>
</comment>
<feature type="transmembrane region" description="Helical" evidence="9">
    <location>
        <begin position="363"/>
        <end position="381"/>
    </location>
</feature>
<evidence type="ECO:0000256" key="6">
    <source>
        <dbReference type="ARBA" id="ARBA00022989"/>
    </source>
</evidence>
<dbReference type="InterPro" id="IPR006042">
    <property type="entry name" value="Xan_ur_permease"/>
</dbReference>
<evidence type="ECO:0000256" key="2">
    <source>
        <dbReference type="ARBA" id="ARBA00008821"/>
    </source>
</evidence>
<dbReference type="InterPro" id="IPR017588">
    <property type="entry name" value="UacT-like"/>
</dbReference>
<feature type="transmembrane region" description="Helical" evidence="9">
    <location>
        <begin position="424"/>
        <end position="444"/>
    </location>
</feature>
<comment type="similarity">
    <text evidence="2">Belongs to the nucleobase:cation symporter-2 (NCS2) (TC 2.A.40) family.</text>
</comment>
<feature type="transmembrane region" description="Helical" evidence="9">
    <location>
        <begin position="186"/>
        <end position="205"/>
    </location>
</feature>
<feature type="compositionally biased region" description="Polar residues" evidence="8">
    <location>
        <begin position="503"/>
        <end position="513"/>
    </location>
</feature>
<keyword evidence="7 9" id="KW-0472">Membrane</keyword>
<feature type="transmembrane region" description="Helical" evidence="9">
    <location>
        <begin position="250"/>
        <end position="271"/>
    </location>
</feature>
<protein>
    <submittedName>
        <fullName evidence="10">Xanthine permease</fullName>
    </submittedName>
</protein>
<dbReference type="PANTHER" id="PTHR42810">
    <property type="entry name" value="PURINE PERMEASE C1399.01C-RELATED"/>
    <property type="match status" value="1"/>
</dbReference>
<evidence type="ECO:0000256" key="1">
    <source>
        <dbReference type="ARBA" id="ARBA00004651"/>
    </source>
</evidence>
<feature type="compositionally biased region" description="Basic and acidic residues" evidence="8">
    <location>
        <begin position="463"/>
        <end position="478"/>
    </location>
</feature>
<dbReference type="PROSITE" id="PS01116">
    <property type="entry name" value="XANTH_URACIL_PERMASE"/>
    <property type="match status" value="1"/>
</dbReference>
<dbReference type="RefSeq" id="WP_182546168.1">
    <property type="nucleotide sequence ID" value="NZ_JACGWZ010000007.1"/>
</dbReference>
<dbReference type="Pfam" id="PF00860">
    <property type="entry name" value="Xan_ur_permease"/>
    <property type="match status" value="1"/>
</dbReference>
<keyword evidence="11" id="KW-1185">Reference proteome</keyword>
<dbReference type="InterPro" id="IPR006043">
    <property type="entry name" value="NCS2"/>
</dbReference>